<dbReference type="RefSeq" id="WP_236064999.1">
    <property type="nucleotide sequence ID" value="NZ_BNJK01000001.1"/>
</dbReference>
<dbReference type="Pfam" id="PF01820">
    <property type="entry name" value="Dala_Dala_lig_N"/>
    <property type="match status" value="1"/>
</dbReference>
<keyword evidence="10 25" id="KW-0547">Nucleotide-binding</keyword>
<dbReference type="InterPro" id="IPR000291">
    <property type="entry name" value="D-Ala_lig_Van_CS"/>
</dbReference>
<name>A0A8J3N2D7_9CHLR</name>
<sequence length="371" mass="41233">MMQQKIRVGVIFGGRSSEHDVSLHSAASVLANLDTEKYEVIPLGITREGAWLLGVNPDEMQALGEMTGGQGKRQQQNKVVLAGDAVVYDVKSLESGKRVGIGPLDVVFPVLHGPYGEDGTIQGLLEMIGIPYVGCGVLSSALGMDKEKMKILFQAIHLPVIPFLTYHRYRWEQTPDAILMDVEQQLGYPCIVKPANMGSSIGVSKAEDSETLKQAITQAAEYDNKIILERWLDVREISCAVLGNEEPQLSLIGELVTQEAVLDYEGKYLHSAFRFQVPADIPQSLVTECFSMAKQAFHVLDLNGLARVDFFLDRNDGRIYLNEVNTMPGFTPDSVYPKLWSASGLSYPQLLDRLIELALERHQDRQRIRTK</sequence>
<evidence type="ECO:0000256" key="15">
    <source>
        <dbReference type="ARBA" id="ARBA00023211"/>
    </source>
</evidence>
<evidence type="ECO:0000256" key="14">
    <source>
        <dbReference type="ARBA" id="ARBA00022984"/>
    </source>
</evidence>
<dbReference type="GO" id="GO:0005524">
    <property type="term" value="F:ATP binding"/>
    <property type="evidence" value="ECO:0007669"/>
    <property type="project" value="UniProtKB-UniRule"/>
</dbReference>
<dbReference type="GO" id="GO:0008360">
    <property type="term" value="P:regulation of cell shape"/>
    <property type="evidence" value="ECO:0007669"/>
    <property type="project" value="UniProtKB-KW"/>
</dbReference>
<comment type="similarity">
    <text evidence="5 22">Belongs to the D-alanine--D-alanine ligase family.</text>
</comment>
<dbReference type="Pfam" id="PF07478">
    <property type="entry name" value="Dala_Dala_lig_C"/>
    <property type="match status" value="1"/>
</dbReference>
<feature type="binding site" evidence="24">
    <location>
        <position position="309"/>
    </location>
    <ligand>
        <name>Mg(2+)</name>
        <dbReference type="ChEBI" id="CHEBI:18420"/>
        <label>1</label>
    </ligand>
</feature>
<comment type="catalytic activity">
    <reaction evidence="17 22">
        <text>2 D-alanine + ATP = D-alanyl-D-alanine + ADP + phosphate + H(+)</text>
        <dbReference type="Rhea" id="RHEA:11224"/>
        <dbReference type="ChEBI" id="CHEBI:15378"/>
        <dbReference type="ChEBI" id="CHEBI:30616"/>
        <dbReference type="ChEBI" id="CHEBI:43474"/>
        <dbReference type="ChEBI" id="CHEBI:57416"/>
        <dbReference type="ChEBI" id="CHEBI:57822"/>
        <dbReference type="ChEBI" id="CHEBI:456216"/>
        <dbReference type="EC" id="6.3.2.4"/>
    </reaction>
</comment>
<dbReference type="GO" id="GO:0005829">
    <property type="term" value="C:cytosol"/>
    <property type="evidence" value="ECO:0007669"/>
    <property type="project" value="TreeGrafter"/>
</dbReference>
<evidence type="ECO:0000256" key="6">
    <source>
        <dbReference type="ARBA" id="ARBA00012216"/>
    </source>
</evidence>
<dbReference type="Gene3D" id="3.30.1490.20">
    <property type="entry name" value="ATP-grasp fold, A domain"/>
    <property type="match status" value="1"/>
</dbReference>
<evidence type="ECO:0000313" key="27">
    <source>
        <dbReference type="EMBL" id="GHO95377.1"/>
    </source>
</evidence>
<evidence type="ECO:0000313" key="28">
    <source>
        <dbReference type="Proteomes" id="UP000597444"/>
    </source>
</evidence>
<feature type="domain" description="ATP-grasp" evidence="26">
    <location>
        <begin position="150"/>
        <end position="356"/>
    </location>
</feature>
<evidence type="ECO:0000256" key="8">
    <source>
        <dbReference type="ARBA" id="ARBA00022598"/>
    </source>
</evidence>
<comment type="caution">
    <text evidence="27">The sequence shown here is derived from an EMBL/GenBank/DDBJ whole genome shotgun (WGS) entry which is preliminary data.</text>
</comment>
<evidence type="ECO:0000256" key="2">
    <source>
        <dbReference type="ARBA" id="ARBA00003921"/>
    </source>
</evidence>
<dbReference type="PROSITE" id="PS50975">
    <property type="entry name" value="ATP_GRASP"/>
    <property type="match status" value="1"/>
</dbReference>
<evidence type="ECO:0000256" key="24">
    <source>
        <dbReference type="PIRSR" id="PIRSR039102-3"/>
    </source>
</evidence>
<evidence type="ECO:0000256" key="25">
    <source>
        <dbReference type="PROSITE-ProRule" id="PRU00409"/>
    </source>
</evidence>
<dbReference type="NCBIfam" id="NF002528">
    <property type="entry name" value="PRK01966.1-4"/>
    <property type="match status" value="1"/>
</dbReference>
<evidence type="ECO:0000256" key="3">
    <source>
        <dbReference type="ARBA" id="ARBA00004496"/>
    </source>
</evidence>
<evidence type="ECO:0000256" key="5">
    <source>
        <dbReference type="ARBA" id="ARBA00010871"/>
    </source>
</evidence>
<dbReference type="InterPro" id="IPR011127">
    <property type="entry name" value="Dala_Dala_lig_N"/>
</dbReference>
<dbReference type="InterPro" id="IPR011095">
    <property type="entry name" value="Dala_Dala_lig_C"/>
</dbReference>
<keyword evidence="8 22" id="KW-0436">Ligase</keyword>
<dbReference type="Gene3D" id="3.30.470.20">
    <property type="entry name" value="ATP-grasp fold, B domain"/>
    <property type="match status" value="1"/>
</dbReference>
<feature type="binding site" evidence="24">
    <location>
        <position position="323"/>
    </location>
    <ligand>
        <name>Mg(2+)</name>
        <dbReference type="ChEBI" id="CHEBI:18420"/>
        <label>2</label>
    </ligand>
</feature>
<comment type="function">
    <text evidence="2 22">Cell wall formation.</text>
</comment>
<keyword evidence="28" id="KW-1185">Reference proteome</keyword>
<dbReference type="InterPro" id="IPR013815">
    <property type="entry name" value="ATP_grasp_subdomain_1"/>
</dbReference>
<keyword evidence="11 25" id="KW-0067">ATP-binding</keyword>
<comment type="pathway">
    <text evidence="18">Glycan biosynthesis.</text>
</comment>
<organism evidence="27 28">
    <name type="scientific">Reticulibacter mediterranei</name>
    <dbReference type="NCBI Taxonomy" id="2778369"/>
    <lineage>
        <taxon>Bacteria</taxon>
        <taxon>Bacillati</taxon>
        <taxon>Chloroflexota</taxon>
        <taxon>Ktedonobacteria</taxon>
        <taxon>Ktedonobacterales</taxon>
        <taxon>Reticulibacteraceae</taxon>
        <taxon>Reticulibacter</taxon>
    </lineage>
</organism>
<dbReference type="SUPFAM" id="SSF52440">
    <property type="entry name" value="PreATP-grasp domain"/>
    <property type="match status" value="1"/>
</dbReference>
<dbReference type="EMBL" id="BNJK01000001">
    <property type="protein sequence ID" value="GHO95377.1"/>
    <property type="molecule type" value="Genomic_DNA"/>
</dbReference>
<comment type="cofactor">
    <cofactor evidence="24">
        <name>Mg(2+)</name>
        <dbReference type="ChEBI" id="CHEBI:18420"/>
    </cofactor>
    <cofactor evidence="24">
        <name>Mn(2+)</name>
        <dbReference type="ChEBI" id="CHEBI:29035"/>
    </cofactor>
    <text evidence="24">Binds 2 magnesium or manganese ions per subunit.</text>
</comment>
<dbReference type="InterPro" id="IPR005905">
    <property type="entry name" value="D_ala_D_ala"/>
</dbReference>
<evidence type="ECO:0000256" key="17">
    <source>
        <dbReference type="ARBA" id="ARBA00047614"/>
    </source>
</evidence>
<dbReference type="HAMAP" id="MF_00047">
    <property type="entry name" value="Dala_Dala_lig"/>
    <property type="match status" value="1"/>
</dbReference>
<accession>A0A8J3N2D7</accession>
<dbReference type="PANTHER" id="PTHR23132">
    <property type="entry name" value="D-ALANINE--D-ALANINE LIGASE"/>
    <property type="match status" value="1"/>
</dbReference>
<evidence type="ECO:0000256" key="18">
    <source>
        <dbReference type="ARBA" id="ARBA00060592"/>
    </source>
</evidence>
<proteinExistence type="inferred from homology"/>
<dbReference type="GO" id="GO:0009252">
    <property type="term" value="P:peptidoglycan biosynthetic process"/>
    <property type="evidence" value="ECO:0007669"/>
    <property type="project" value="UniProtKB-UniRule"/>
</dbReference>
<keyword evidence="12 24" id="KW-0460">Magnesium</keyword>
<feature type="binding site" evidence="24">
    <location>
        <position position="323"/>
    </location>
    <ligand>
        <name>Mg(2+)</name>
        <dbReference type="ChEBI" id="CHEBI:18420"/>
        <label>1</label>
    </ligand>
</feature>
<comment type="subcellular location">
    <subcellularLocation>
        <location evidence="3 22">Cytoplasm</location>
    </subcellularLocation>
</comment>
<keyword evidence="7 22" id="KW-0963">Cytoplasm</keyword>
<dbReference type="Gene3D" id="3.40.50.20">
    <property type="match status" value="1"/>
</dbReference>
<reference evidence="27" key="1">
    <citation type="submission" date="2020-10" db="EMBL/GenBank/DDBJ databases">
        <title>Taxonomic study of unclassified bacteria belonging to the class Ktedonobacteria.</title>
        <authorList>
            <person name="Yabe S."/>
            <person name="Wang C.M."/>
            <person name="Zheng Y."/>
            <person name="Sakai Y."/>
            <person name="Cavaletti L."/>
            <person name="Monciardini P."/>
            <person name="Donadio S."/>
        </authorList>
    </citation>
    <scope>NUCLEOTIDE SEQUENCE</scope>
    <source>
        <strain evidence="27">ID150040</strain>
    </source>
</reference>
<dbReference type="SUPFAM" id="SSF56059">
    <property type="entry name" value="Glutathione synthetase ATP-binding domain-like"/>
    <property type="match status" value="1"/>
</dbReference>
<feature type="active site" evidence="23">
    <location>
        <position position="18"/>
    </location>
</feature>
<evidence type="ECO:0000256" key="21">
    <source>
        <dbReference type="ARBA" id="ARBA00077154"/>
    </source>
</evidence>
<keyword evidence="14 22" id="KW-0573">Peptidoglycan synthesis</keyword>
<keyword evidence="13 22" id="KW-0133">Cell shape</keyword>
<dbReference type="PANTHER" id="PTHR23132:SF25">
    <property type="entry name" value="D-ALANINE--D-ALANINE LIGASE A"/>
    <property type="match status" value="1"/>
</dbReference>
<keyword evidence="15 24" id="KW-0464">Manganese</keyword>
<dbReference type="GO" id="GO:0071555">
    <property type="term" value="P:cell wall organization"/>
    <property type="evidence" value="ECO:0007669"/>
    <property type="project" value="UniProtKB-KW"/>
</dbReference>
<evidence type="ECO:0000256" key="9">
    <source>
        <dbReference type="ARBA" id="ARBA00022723"/>
    </source>
</evidence>
<keyword evidence="16 22" id="KW-0961">Cell wall biogenesis/degradation</keyword>
<dbReference type="PROSITE" id="PS00843">
    <property type="entry name" value="DALA_DALA_LIGASE_1"/>
    <property type="match status" value="1"/>
</dbReference>
<evidence type="ECO:0000256" key="11">
    <source>
        <dbReference type="ARBA" id="ARBA00022840"/>
    </source>
</evidence>
<evidence type="ECO:0000256" key="16">
    <source>
        <dbReference type="ARBA" id="ARBA00023316"/>
    </source>
</evidence>
<dbReference type="GO" id="GO:0008716">
    <property type="term" value="F:D-alanine-D-alanine ligase activity"/>
    <property type="evidence" value="ECO:0007669"/>
    <property type="project" value="UniProtKB-UniRule"/>
</dbReference>
<evidence type="ECO:0000256" key="19">
    <source>
        <dbReference type="ARBA" id="ARBA00068427"/>
    </source>
</evidence>
<evidence type="ECO:0000256" key="7">
    <source>
        <dbReference type="ARBA" id="ARBA00022490"/>
    </source>
</evidence>
<dbReference type="InterPro" id="IPR016185">
    <property type="entry name" value="PreATP-grasp_dom_sf"/>
</dbReference>
<feature type="active site" evidence="23">
    <location>
        <position position="199"/>
    </location>
</feature>
<evidence type="ECO:0000256" key="12">
    <source>
        <dbReference type="ARBA" id="ARBA00022842"/>
    </source>
</evidence>
<comment type="pathway">
    <text evidence="4 22">Cell wall biogenesis; peptidoglycan biosynthesis.</text>
</comment>
<evidence type="ECO:0000256" key="23">
    <source>
        <dbReference type="PIRSR" id="PIRSR039102-1"/>
    </source>
</evidence>
<feature type="active site" evidence="23">
    <location>
        <position position="334"/>
    </location>
</feature>
<evidence type="ECO:0000256" key="22">
    <source>
        <dbReference type="HAMAP-Rule" id="MF_00047"/>
    </source>
</evidence>
<dbReference type="UniPathway" id="UPA00219"/>
<evidence type="ECO:0000256" key="13">
    <source>
        <dbReference type="ARBA" id="ARBA00022960"/>
    </source>
</evidence>
<feature type="binding site" evidence="24">
    <location>
        <position position="325"/>
    </location>
    <ligand>
        <name>Mg(2+)</name>
        <dbReference type="ChEBI" id="CHEBI:18420"/>
        <label>2</label>
    </ligand>
</feature>
<keyword evidence="9 24" id="KW-0479">Metal-binding</keyword>
<dbReference type="Proteomes" id="UP000597444">
    <property type="component" value="Unassembled WGS sequence"/>
</dbReference>
<gene>
    <name evidence="22" type="primary">ddl</name>
    <name evidence="27" type="ORF">KSF_054250</name>
</gene>
<evidence type="ECO:0000256" key="1">
    <source>
        <dbReference type="ARBA" id="ARBA00001936"/>
    </source>
</evidence>
<dbReference type="InterPro" id="IPR011761">
    <property type="entry name" value="ATP-grasp"/>
</dbReference>
<dbReference type="EC" id="6.3.2.4" evidence="6 22"/>
<protein>
    <recommendedName>
        <fullName evidence="19 22">D-alanine--D-alanine ligase</fullName>
        <ecNumber evidence="6 22">6.3.2.4</ecNumber>
    </recommendedName>
    <alternativeName>
        <fullName evidence="21 22">D-Ala-D-Ala ligase</fullName>
    </alternativeName>
    <alternativeName>
        <fullName evidence="20 22">D-alanylalanine synthetase</fullName>
    </alternativeName>
</protein>
<comment type="cofactor">
    <cofactor evidence="1">
        <name>Mn(2+)</name>
        <dbReference type="ChEBI" id="CHEBI:29035"/>
    </cofactor>
</comment>
<dbReference type="NCBIfam" id="TIGR01205">
    <property type="entry name" value="D_ala_D_alaTIGR"/>
    <property type="match status" value="1"/>
</dbReference>
<dbReference type="PROSITE" id="PS00844">
    <property type="entry name" value="DALA_DALA_LIGASE_2"/>
    <property type="match status" value="1"/>
</dbReference>
<dbReference type="AlphaFoldDB" id="A0A8J3N2D7"/>
<evidence type="ECO:0000256" key="20">
    <source>
        <dbReference type="ARBA" id="ARBA00076288"/>
    </source>
</evidence>
<dbReference type="PIRSF" id="PIRSF039102">
    <property type="entry name" value="Ddl/VanB"/>
    <property type="match status" value="1"/>
</dbReference>
<evidence type="ECO:0000256" key="4">
    <source>
        <dbReference type="ARBA" id="ARBA00004752"/>
    </source>
</evidence>
<dbReference type="FunFam" id="3.30.1490.20:FF:000007">
    <property type="entry name" value="D-alanine--D-alanine ligase"/>
    <property type="match status" value="1"/>
</dbReference>
<evidence type="ECO:0000259" key="26">
    <source>
        <dbReference type="PROSITE" id="PS50975"/>
    </source>
</evidence>
<evidence type="ECO:0000256" key="10">
    <source>
        <dbReference type="ARBA" id="ARBA00022741"/>
    </source>
</evidence>
<dbReference type="GO" id="GO:0046872">
    <property type="term" value="F:metal ion binding"/>
    <property type="evidence" value="ECO:0007669"/>
    <property type="project" value="UniProtKB-KW"/>
</dbReference>